<keyword evidence="3 6" id="KW-0812">Transmembrane</keyword>
<comment type="caution">
    <text evidence="7">The sequence shown here is derived from an EMBL/GenBank/DDBJ whole genome shotgun (WGS) entry which is preliminary data.</text>
</comment>
<dbReference type="EMBL" id="SJPT01000005">
    <property type="protein sequence ID" value="TWU22316.1"/>
    <property type="molecule type" value="Genomic_DNA"/>
</dbReference>
<dbReference type="Proteomes" id="UP000316304">
    <property type="component" value="Unassembled WGS sequence"/>
</dbReference>
<feature type="transmembrane region" description="Helical" evidence="6">
    <location>
        <begin position="43"/>
        <end position="60"/>
    </location>
</feature>
<reference evidence="7 8" key="1">
    <citation type="submission" date="2019-02" db="EMBL/GenBank/DDBJ databases">
        <title>Deep-cultivation of Planctomycetes and their phenomic and genomic characterization uncovers novel biology.</title>
        <authorList>
            <person name="Wiegand S."/>
            <person name="Jogler M."/>
            <person name="Boedeker C."/>
            <person name="Pinto D."/>
            <person name="Vollmers J."/>
            <person name="Rivas-Marin E."/>
            <person name="Kohn T."/>
            <person name="Peeters S.H."/>
            <person name="Heuer A."/>
            <person name="Rast P."/>
            <person name="Oberbeckmann S."/>
            <person name="Bunk B."/>
            <person name="Jeske O."/>
            <person name="Meyerdierks A."/>
            <person name="Storesund J.E."/>
            <person name="Kallscheuer N."/>
            <person name="Luecker S."/>
            <person name="Lage O.M."/>
            <person name="Pohl T."/>
            <person name="Merkel B.J."/>
            <person name="Hornburger P."/>
            <person name="Mueller R.-W."/>
            <person name="Bruemmer F."/>
            <person name="Labrenz M."/>
            <person name="Spormann A.M."/>
            <person name="Op Den Camp H."/>
            <person name="Overmann J."/>
            <person name="Amann R."/>
            <person name="Jetten M.S.M."/>
            <person name="Mascher T."/>
            <person name="Medema M.H."/>
            <person name="Devos D.P."/>
            <person name="Kaster A.-K."/>
            <person name="Ovreas L."/>
            <person name="Rohde M."/>
            <person name="Galperin M.Y."/>
            <person name="Jogler C."/>
        </authorList>
    </citation>
    <scope>NUCLEOTIDE SEQUENCE [LARGE SCALE GENOMIC DNA]</scope>
    <source>
        <strain evidence="7 8">Pla52o</strain>
    </source>
</reference>
<evidence type="ECO:0000256" key="5">
    <source>
        <dbReference type="ARBA" id="ARBA00023136"/>
    </source>
</evidence>
<dbReference type="RefSeq" id="WP_146595505.1">
    <property type="nucleotide sequence ID" value="NZ_SJPT01000005.1"/>
</dbReference>
<dbReference type="GO" id="GO:0016020">
    <property type="term" value="C:membrane"/>
    <property type="evidence" value="ECO:0007669"/>
    <property type="project" value="UniProtKB-SubCell"/>
</dbReference>
<evidence type="ECO:0000256" key="3">
    <source>
        <dbReference type="ARBA" id="ARBA00022692"/>
    </source>
</evidence>
<dbReference type="AlphaFoldDB" id="A0A5C6CGE6"/>
<gene>
    <name evidence="7" type="ORF">Pla52o_33720</name>
</gene>
<evidence type="ECO:0000313" key="8">
    <source>
        <dbReference type="Proteomes" id="UP000316304"/>
    </source>
</evidence>
<keyword evidence="5 6" id="KW-0472">Membrane</keyword>
<comment type="subcellular location">
    <subcellularLocation>
        <location evidence="1">Membrane</location>
        <topology evidence="1">Multi-pass membrane protein</topology>
    </subcellularLocation>
</comment>
<dbReference type="GO" id="GO:0055085">
    <property type="term" value="P:transmembrane transport"/>
    <property type="evidence" value="ECO:0007669"/>
    <property type="project" value="TreeGrafter"/>
</dbReference>
<organism evidence="7 8">
    <name type="scientific">Novipirellula galeiformis</name>
    <dbReference type="NCBI Taxonomy" id="2528004"/>
    <lineage>
        <taxon>Bacteria</taxon>
        <taxon>Pseudomonadati</taxon>
        <taxon>Planctomycetota</taxon>
        <taxon>Planctomycetia</taxon>
        <taxon>Pirellulales</taxon>
        <taxon>Pirellulaceae</taxon>
        <taxon>Novipirellula</taxon>
    </lineage>
</organism>
<proteinExistence type="inferred from homology"/>
<feature type="transmembrane region" description="Helical" evidence="6">
    <location>
        <begin position="285"/>
        <end position="302"/>
    </location>
</feature>
<protein>
    <submittedName>
        <fullName evidence="7">Pheromone autoinducer 2 transporter</fullName>
    </submittedName>
</protein>
<feature type="transmembrane region" description="Helical" evidence="6">
    <location>
        <begin position="322"/>
        <end position="347"/>
    </location>
</feature>
<dbReference type="Pfam" id="PF01594">
    <property type="entry name" value="AI-2E_transport"/>
    <property type="match status" value="1"/>
</dbReference>
<sequence>MMSAEVDNTVDAGPVARRGGLISIRVCAFMLVLYALYFARSLAVPIVTAMVVYLVLRPIVRHGSRIGIPPSIGAIGTMLGILVLLGLGTYLVIQPAQEIIADTPRHLVVVKEKLSFITERLRAVDAATEELAETAEAEEVGVAEEETPVPVEIKQANWASNLSYLSGTGNIVSFLTICGALLYFLLATGDDLLRSIMRTLPSFTARRRLIEVIQNVQEGLGSYLAQVSVINAGLGVAVGTAMGLLGMPSPIVWGVMAFAFNFIPMIGAVAGACIIFVTALVNFEATYYAFVVTGTFLTLTSIEGQFLTPAILGRSMSMSPVLVFLSIVIWGWMWGLMGVFLSIPILIAMRMACEGFEGLTPLATILGAESTDHEPQTNKAAETQTEKCVVEVSTEVVSFNGPSTT</sequence>
<keyword evidence="4 6" id="KW-1133">Transmembrane helix</keyword>
<feature type="transmembrane region" description="Helical" evidence="6">
    <location>
        <begin position="171"/>
        <end position="188"/>
    </location>
</feature>
<comment type="similarity">
    <text evidence="2">Belongs to the autoinducer-2 exporter (AI-2E) (TC 2.A.86) family.</text>
</comment>
<evidence type="ECO:0000313" key="7">
    <source>
        <dbReference type="EMBL" id="TWU22316.1"/>
    </source>
</evidence>
<evidence type="ECO:0000256" key="1">
    <source>
        <dbReference type="ARBA" id="ARBA00004141"/>
    </source>
</evidence>
<keyword evidence="8" id="KW-1185">Reference proteome</keyword>
<evidence type="ECO:0000256" key="6">
    <source>
        <dbReference type="SAM" id="Phobius"/>
    </source>
</evidence>
<feature type="transmembrane region" description="Helical" evidence="6">
    <location>
        <begin position="223"/>
        <end position="245"/>
    </location>
</feature>
<name>A0A5C6CGE6_9BACT</name>
<dbReference type="PANTHER" id="PTHR21716">
    <property type="entry name" value="TRANSMEMBRANE PROTEIN"/>
    <property type="match status" value="1"/>
</dbReference>
<dbReference type="PANTHER" id="PTHR21716:SF16">
    <property type="entry name" value="BLL1467 PROTEIN"/>
    <property type="match status" value="1"/>
</dbReference>
<feature type="transmembrane region" description="Helical" evidence="6">
    <location>
        <begin position="251"/>
        <end position="278"/>
    </location>
</feature>
<feature type="transmembrane region" description="Helical" evidence="6">
    <location>
        <begin position="72"/>
        <end position="93"/>
    </location>
</feature>
<dbReference type="InterPro" id="IPR002549">
    <property type="entry name" value="AI-2E-like"/>
</dbReference>
<feature type="transmembrane region" description="Helical" evidence="6">
    <location>
        <begin position="20"/>
        <end position="37"/>
    </location>
</feature>
<accession>A0A5C6CGE6</accession>
<dbReference type="OrthoDB" id="9799225at2"/>
<evidence type="ECO:0000256" key="2">
    <source>
        <dbReference type="ARBA" id="ARBA00009773"/>
    </source>
</evidence>
<evidence type="ECO:0000256" key="4">
    <source>
        <dbReference type="ARBA" id="ARBA00022989"/>
    </source>
</evidence>